<dbReference type="InterPro" id="IPR000524">
    <property type="entry name" value="Tscrpt_reg_HTH_GntR"/>
</dbReference>
<dbReference type="PANTHER" id="PTHR43537">
    <property type="entry name" value="TRANSCRIPTIONAL REGULATOR, GNTR FAMILY"/>
    <property type="match status" value="1"/>
</dbReference>
<evidence type="ECO:0000256" key="1">
    <source>
        <dbReference type="ARBA" id="ARBA00023015"/>
    </source>
</evidence>
<evidence type="ECO:0000259" key="4">
    <source>
        <dbReference type="PROSITE" id="PS50949"/>
    </source>
</evidence>
<keyword evidence="2" id="KW-0238">DNA-binding</keyword>
<keyword evidence="1" id="KW-0805">Transcription regulation</keyword>
<dbReference type="EMBL" id="FXXQ01000003">
    <property type="protein sequence ID" value="SMX23362.1"/>
    <property type="molecule type" value="Genomic_DNA"/>
</dbReference>
<dbReference type="InterPro" id="IPR011711">
    <property type="entry name" value="GntR_C"/>
</dbReference>
<dbReference type="InterPro" id="IPR036388">
    <property type="entry name" value="WH-like_DNA-bd_sf"/>
</dbReference>
<dbReference type="SUPFAM" id="SSF46785">
    <property type="entry name" value="Winged helix' DNA-binding domain"/>
    <property type="match status" value="1"/>
</dbReference>
<dbReference type="PROSITE" id="PS50949">
    <property type="entry name" value="HTH_GNTR"/>
    <property type="match status" value="1"/>
</dbReference>
<feature type="domain" description="HTH gntR-type" evidence="4">
    <location>
        <begin position="1"/>
        <end position="38"/>
    </location>
</feature>
<protein>
    <submittedName>
        <fullName evidence="5">HTH-type transcriptional repressor CsiR</fullName>
    </submittedName>
</protein>
<keyword evidence="3" id="KW-0804">Transcription</keyword>
<dbReference type="SMART" id="SM00895">
    <property type="entry name" value="FCD"/>
    <property type="match status" value="1"/>
</dbReference>
<evidence type="ECO:0000256" key="2">
    <source>
        <dbReference type="ARBA" id="ARBA00023125"/>
    </source>
</evidence>
<dbReference type="GO" id="GO:0003700">
    <property type="term" value="F:DNA-binding transcription factor activity"/>
    <property type="evidence" value="ECO:0007669"/>
    <property type="project" value="InterPro"/>
</dbReference>
<name>A0A238IZE6_9RHOB</name>
<sequence>MSKRFGISRGPLREATRSLQSRGLVQVIPKRGVFVRSVSPEEALEIYDVRAGVFGLAGWLLADRVDDAMLAAMRGYLDQMDTAAEKRDFDEYYRQNLEFHDFLLAGTGNNTLIEVYKTLANKLHLCRTRSLVNAGGLSVSNHEHREMVDAVATGNRDRAQAAFFRHVERARDRFKSTIGSSD</sequence>
<organism evidence="5 6">
    <name type="scientific">Boseongicola aestuarii</name>
    <dbReference type="NCBI Taxonomy" id="1470561"/>
    <lineage>
        <taxon>Bacteria</taxon>
        <taxon>Pseudomonadati</taxon>
        <taxon>Pseudomonadota</taxon>
        <taxon>Alphaproteobacteria</taxon>
        <taxon>Rhodobacterales</taxon>
        <taxon>Paracoccaceae</taxon>
        <taxon>Boseongicola</taxon>
    </lineage>
</organism>
<dbReference type="GO" id="GO:0003677">
    <property type="term" value="F:DNA binding"/>
    <property type="evidence" value="ECO:0007669"/>
    <property type="project" value="UniProtKB-KW"/>
</dbReference>
<dbReference type="SUPFAM" id="SSF48008">
    <property type="entry name" value="GntR ligand-binding domain-like"/>
    <property type="match status" value="1"/>
</dbReference>
<dbReference type="Proteomes" id="UP000201838">
    <property type="component" value="Unassembled WGS sequence"/>
</dbReference>
<dbReference type="AlphaFoldDB" id="A0A238IZE6"/>
<dbReference type="Gene3D" id="1.10.10.10">
    <property type="entry name" value="Winged helix-like DNA-binding domain superfamily/Winged helix DNA-binding domain"/>
    <property type="match status" value="1"/>
</dbReference>
<accession>A0A238IZE6</accession>
<dbReference type="Pfam" id="PF07729">
    <property type="entry name" value="FCD"/>
    <property type="match status" value="1"/>
</dbReference>
<dbReference type="PANTHER" id="PTHR43537:SF49">
    <property type="entry name" value="TRANSCRIPTIONAL REGULATORY PROTEIN"/>
    <property type="match status" value="1"/>
</dbReference>
<dbReference type="RefSeq" id="WP_093973361.1">
    <property type="nucleotide sequence ID" value="NZ_FXXQ01000003.1"/>
</dbReference>
<keyword evidence="6" id="KW-1185">Reference proteome</keyword>
<evidence type="ECO:0000313" key="5">
    <source>
        <dbReference type="EMBL" id="SMX23362.1"/>
    </source>
</evidence>
<evidence type="ECO:0000256" key="3">
    <source>
        <dbReference type="ARBA" id="ARBA00023163"/>
    </source>
</evidence>
<dbReference type="Pfam" id="PF00392">
    <property type="entry name" value="GntR"/>
    <property type="match status" value="1"/>
</dbReference>
<dbReference type="InterPro" id="IPR036390">
    <property type="entry name" value="WH_DNA-bd_sf"/>
</dbReference>
<evidence type="ECO:0000313" key="6">
    <source>
        <dbReference type="Proteomes" id="UP000201838"/>
    </source>
</evidence>
<reference evidence="5 6" key="1">
    <citation type="submission" date="2017-05" db="EMBL/GenBank/DDBJ databases">
        <authorList>
            <person name="Song R."/>
            <person name="Chenine A.L."/>
            <person name="Ruprecht R.M."/>
        </authorList>
    </citation>
    <scope>NUCLEOTIDE SEQUENCE [LARGE SCALE GENOMIC DNA]</scope>
    <source>
        <strain evidence="5 6">CECT 8489</strain>
    </source>
</reference>
<dbReference type="InterPro" id="IPR008920">
    <property type="entry name" value="TF_FadR/GntR_C"/>
</dbReference>
<gene>
    <name evidence="5" type="primary">csiR_2</name>
    <name evidence="5" type="ORF">BOA8489_01468</name>
</gene>
<dbReference type="OrthoDB" id="8638122at2"/>
<dbReference type="Gene3D" id="1.20.120.530">
    <property type="entry name" value="GntR ligand-binding domain-like"/>
    <property type="match status" value="1"/>
</dbReference>
<proteinExistence type="predicted"/>